<dbReference type="Proteomes" id="UP001239111">
    <property type="component" value="Chromosome 3"/>
</dbReference>
<proteinExistence type="predicted"/>
<organism evidence="1 2">
    <name type="scientific">Eretmocerus hayati</name>
    <dbReference type="NCBI Taxonomy" id="131215"/>
    <lineage>
        <taxon>Eukaryota</taxon>
        <taxon>Metazoa</taxon>
        <taxon>Ecdysozoa</taxon>
        <taxon>Arthropoda</taxon>
        <taxon>Hexapoda</taxon>
        <taxon>Insecta</taxon>
        <taxon>Pterygota</taxon>
        <taxon>Neoptera</taxon>
        <taxon>Endopterygota</taxon>
        <taxon>Hymenoptera</taxon>
        <taxon>Apocrita</taxon>
        <taxon>Proctotrupomorpha</taxon>
        <taxon>Chalcidoidea</taxon>
        <taxon>Aphelinidae</taxon>
        <taxon>Aphelininae</taxon>
        <taxon>Eretmocerus</taxon>
    </lineage>
</organism>
<comment type="caution">
    <text evidence="1">The sequence shown here is derived from an EMBL/GenBank/DDBJ whole genome shotgun (WGS) entry which is preliminary data.</text>
</comment>
<keyword evidence="2" id="KW-1185">Reference proteome</keyword>
<name>A0ACC2NN68_9HYME</name>
<evidence type="ECO:0000313" key="2">
    <source>
        <dbReference type="Proteomes" id="UP001239111"/>
    </source>
</evidence>
<reference evidence="1" key="1">
    <citation type="submission" date="2023-04" db="EMBL/GenBank/DDBJ databases">
        <title>A chromosome-level genome assembly of the parasitoid wasp Eretmocerus hayati.</title>
        <authorList>
            <person name="Zhong Y."/>
            <person name="Liu S."/>
            <person name="Liu Y."/>
        </authorList>
    </citation>
    <scope>NUCLEOTIDE SEQUENCE</scope>
    <source>
        <strain evidence="1">ZJU_SS_LIU_2023</strain>
    </source>
</reference>
<dbReference type="EMBL" id="CM056743">
    <property type="protein sequence ID" value="KAJ8672638.1"/>
    <property type="molecule type" value="Genomic_DNA"/>
</dbReference>
<accession>A0ACC2NN68</accession>
<gene>
    <name evidence="1" type="ORF">QAD02_003897</name>
</gene>
<sequence length="218" mass="24692">MDGNLTPEMEGHEAHEKDQLPITVQNASDGCNSGLQCLQVADIIDVADIVFETPARGRGRPKAPPRTAIGLLPTPKLDSYIKKNFMQKVRHAVSLIIDENSVDNVLSFSYKLKLDDVKMININTLSEFFVDRSADVNILEKFMEQDAFNFLSKSVSRKKKAKKLHCGVCTSVFERNESKDQCLSCLLWYHSRCVAAEEKRRTRNNEFFCEACKNDSLK</sequence>
<protein>
    <submittedName>
        <fullName evidence="1">Uncharacterized protein</fullName>
    </submittedName>
</protein>
<evidence type="ECO:0000313" key="1">
    <source>
        <dbReference type="EMBL" id="KAJ8672638.1"/>
    </source>
</evidence>